<name>A0A6C0HF50_9ZZZZ</name>
<reference evidence="1" key="1">
    <citation type="journal article" date="2020" name="Nature">
        <title>Giant virus diversity and host interactions through global metagenomics.</title>
        <authorList>
            <person name="Schulz F."/>
            <person name="Roux S."/>
            <person name="Paez-Espino D."/>
            <person name="Jungbluth S."/>
            <person name="Walsh D.A."/>
            <person name="Denef V.J."/>
            <person name="McMahon K.D."/>
            <person name="Konstantinidis K.T."/>
            <person name="Eloe-Fadrosh E.A."/>
            <person name="Kyrpides N.C."/>
            <person name="Woyke T."/>
        </authorList>
    </citation>
    <scope>NUCLEOTIDE SEQUENCE</scope>
    <source>
        <strain evidence="1">GVMAG-M-3300023179-92</strain>
    </source>
</reference>
<evidence type="ECO:0000313" key="1">
    <source>
        <dbReference type="EMBL" id="QHT78776.1"/>
    </source>
</evidence>
<sequence length="393" mass="47261">MAFRELTEEEVNRVKLILYKLYSSARSGERADQKVDETFEDIMEIFYKSSMDFTFVEKFWGDFNHVPKTIDYLVDFLRQNKDVKRIGNTFKTKFIKLFKEILIDCENEEVTLTSVGAEVSDYDIKQYNKNNIPYWNKILEEALELYDNHWFISFIEPYASKCEFFMFLPKHLENPKLSRDNRALIKRIIANTKSVFFKTEGDNIQPTFISHLSPFLHYCSRDIDIYTYLYNIRRSLIVEVLESSFVYFILTNENSFDVFKEIYERFKTDFDTVKVNKVTALILYWAIYENCNKVIEYILPYVKNNNDINRGFTSQFILCFNNRVDLNLIFKTYKIYLDIEEIESNHLRYIVHEIISKSKLPLRDIFGIDMSYQQYLEKYDWIRDSECVEENKL</sequence>
<dbReference type="AlphaFoldDB" id="A0A6C0HF50"/>
<dbReference type="EMBL" id="MN739937">
    <property type="protein sequence ID" value="QHT78776.1"/>
    <property type="molecule type" value="Genomic_DNA"/>
</dbReference>
<organism evidence="1">
    <name type="scientific">viral metagenome</name>
    <dbReference type="NCBI Taxonomy" id="1070528"/>
    <lineage>
        <taxon>unclassified sequences</taxon>
        <taxon>metagenomes</taxon>
        <taxon>organismal metagenomes</taxon>
    </lineage>
</organism>
<proteinExistence type="predicted"/>
<protein>
    <submittedName>
        <fullName evidence="1">Uncharacterized protein</fullName>
    </submittedName>
</protein>
<accession>A0A6C0HF50</accession>